<dbReference type="RefSeq" id="WP_330937593.1">
    <property type="nucleotide sequence ID" value="NZ_JAZGJU010000082.1"/>
</dbReference>
<gene>
    <name evidence="2" type="ORF">V2E39_22760</name>
</gene>
<name>A0ABU7R613_9FLAO</name>
<comment type="caution">
    <text evidence="2">The sequence shown here is derived from an EMBL/GenBank/DDBJ whole genome shotgun (WGS) entry which is preliminary data.</text>
</comment>
<evidence type="ECO:0000313" key="3">
    <source>
        <dbReference type="Proteomes" id="UP001350005"/>
    </source>
</evidence>
<proteinExistence type="predicted"/>
<accession>A0ABU7R613</accession>
<sequence>MNINAEILTELLEDHGISIEESTAEEVAKEFDGHLSEYNSSSINQFISKEKLQENVELLKSKIKELENENRLYNESLKRKLGAVSVYVDGGEIKYDLR</sequence>
<evidence type="ECO:0000313" key="2">
    <source>
        <dbReference type="EMBL" id="MEE6130238.1"/>
    </source>
</evidence>
<keyword evidence="1" id="KW-0175">Coiled coil</keyword>
<protein>
    <submittedName>
        <fullName evidence="2">Uncharacterized protein</fullName>
    </submittedName>
</protein>
<dbReference type="Proteomes" id="UP001350005">
    <property type="component" value="Unassembled WGS sequence"/>
</dbReference>
<keyword evidence="3" id="KW-1185">Reference proteome</keyword>
<reference evidence="2 3" key="1">
    <citation type="submission" date="2024-01" db="EMBL/GenBank/DDBJ databases">
        <title>Whole genome of Chryseobacterium arthrosphaerae NNCa 2741.</title>
        <authorList>
            <person name="Boriskina E.V."/>
            <person name="Gordinskaya N.A."/>
            <person name="Kropotov V.S."/>
            <person name="Alekseeva A.E."/>
            <person name="Makhova M.A."/>
            <person name="Kryazhev D.V."/>
            <person name="Shkurkina I.S."/>
        </authorList>
    </citation>
    <scope>NUCLEOTIDE SEQUENCE [LARGE SCALE GENOMIC DNA]</scope>
    <source>
        <strain evidence="2 3">NNCa 2741</strain>
    </source>
</reference>
<dbReference type="EMBL" id="JAZGJU010000082">
    <property type="protein sequence ID" value="MEE6130238.1"/>
    <property type="molecule type" value="Genomic_DNA"/>
</dbReference>
<evidence type="ECO:0000256" key="1">
    <source>
        <dbReference type="SAM" id="Coils"/>
    </source>
</evidence>
<organism evidence="2 3">
    <name type="scientific">Chryseobacterium arthrosphaerae</name>
    <dbReference type="NCBI Taxonomy" id="651561"/>
    <lineage>
        <taxon>Bacteria</taxon>
        <taxon>Pseudomonadati</taxon>
        <taxon>Bacteroidota</taxon>
        <taxon>Flavobacteriia</taxon>
        <taxon>Flavobacteriales</taxon>
        <taxon>Weeksellaceae</taxon>
        <taxon>Chryseobacterium group</taxon>
        <taxon>Chryseobacterium</taxon>
    </lineage>
</organism>
<feature type="coiled-coil region" evidence="1">
    <location>
        <begin position="49"/>
        <end position="83"/>
    </location>
</feature>